<accession>A0A4P8KZZ3</accession>
<dbReference type="EMBL" id="CP040098">
    <property type="protein sequence ID" value="QCQ21136.1"/>
    <property type="molecule type" value="Genomic_DNA"/>
</dbReference>
<reference evidence="3 4" key="2">
    <citation type="submission" date="2019-05" db="EMBL/GenBank/DDBJ databases">
        <authorList>
            <person name="Suflita J.M."/>
            <person name="Marks C.R."/>
        </authorList>
    </citation>
    <scope>NUCLEOTIDE SEQUENCE [LARGE SCALE GENOMIC DNA]</scope>
    <source>
        <strain evidence="3 4">ALDC</strain>
    </source>
</reference>
<sequence>MHSREDFGARGVEAFGDGGRDRRKWDGVRAIWEIIDRLRGENGCPWDRKQTPASVQTYLLEEAHEASAAVRAGDTVEACEELGDLLFMVLFMIHLYEEAGTFRLEDVCRGIREKMIRRHPHVFGDVEVASVDEVRSNWERIKAAEKQGKKQTGQSVPASLPALVRAHRLLSRWADGGGGSREAGGEGTQPAVAPGPAADQAPGKSELTAQDVGKMLLQVVDLARRSGYRAEDCLHETLTALEKERNG</sequence>
<dbReference type="Gene3D" id="1.10.287.1080">
    <property type="entry name" value="MazG-like"/>
    <property type="match status" value="2"/>
</dbReference>
<evidence type="ECO:0000313" key="4">
    <source>
        <dbReference type="Proteomes" id="UP000298602"/>
    </source>
</evidence>
<dbReference type="InterPro" id="IPR011551">
    <property type="entry name" value="NTP_PyrPHydrolase_MazG"/>
</dbReference>
<name>A0A4P8KZZ3_9BACT</name>
<protein>
    <submittedName>
        <fullName evidence="3">MazG family protein</fullName>
    </submittedName>
</protein>
<dbReference type="RefSeq" id="WP_137423105.1">
    <property type="nucleotide sequence ID" value="NZ_CP040098.1"/>
</dbReference>
<dbReference type="InterPro" id="IPR048015">
    <property type="entry name" value="NTP-PPase_MazG-like_N"/>
</dbReference>
<keyword evidence="4" id="KW-1185">Reference proteome</keyword>
<feature type="region of interest" description="Disordered" evidence="1">
    <location>
        <begin position="175"/>
        <end position="210"/>
    </location>
</feature>
<proteinExistence type="predicted"/>
<organism evidence="3 4">
    <name type="scientific">Desulfoglaeba alkanexedens ALDC</name>
    <dbReference type="NCBI Taxonomy" id="980445"/>
    <lineage>
        <taxon>Bacteria</taxon>
        <taxon>Pseudomonadati</taxon>
        <taxon>Thermodesulfobacteriota</taxon>
        <taxon>Syntrophobacteria</taxon>
        <taxon>Syntrophobacterales</taxon>
        <taxon>Syntrophobacteraceae</taxon>
        <taxon>Desulfoglaeba</taxon>
    </lineage>
</organism>
<feature type="domain" description="NTP pyrophosphohydrolase MazG-like" evidence="2">
    <location>
        <begin position="50"/>
        <end position="123"/>
    </location>
</feature>
<dbReference type="NCBIfam" id="TIGR00444">
    <property type="entry name" value="mazG"/>
    <property type="match status" value="1"/>
</dbReference>
<dbReference type="GO" id="GO:0046081">
    <property type="term" value="P:dUTP catabolic process"/>
    <property type="evidence" value="ECO:0007669"/>
    <property type="project" value="TreeGrafter"/>
</dbReference>
<dbReference type="OrthoDB" id="9808939at2"/>
<dbReference type="Pfam" id="PF03819">
    <property type="entry name" value="MazG"/>
    <property type="match status" value="1"/>
</dbReference>
<dbReference type="GO" id="GO:0046061">
    <property type="term" value="P:dATP catabolic process"/>
    <property type="evidence" value="ECO:0007669"/>
    <property type="project" value="TreeGrafter"/>
</dbReference>
<dbReference type="GO" id="GO:0047429">
    <property type="term" value="F:nucleoside triphosphate diphosphatase activity"/>
    <property type="evidence" value="ECO:0007669"/>
    <property type="project" value="TreeGrafter"/>
</dbReference>
<gene>
    <name evidence="3" type="ORF">FDQ92_02350</name>
</gene>
<dbReference type="PANTHER" id="PTHR30522">
    <property type="entry name" value="NUCLEOSIDE TRIPHOSPHATE PYROPHOSPHOHYDROLASE"/>
    <property type="match status" value="1"/>
</dbReference>
<dbReference type="SUPFAM" id="SSF101386">
    <property type="entry name" value="all-alpha NTP pyrophosphatases"/>
    <property type="match status" value="1"/>
</dbReference>
<dbReference type="GO" id="GO:0046047">
    <property type="term" value="P:TTP catabolic process"/>
    <property type="evidence" value="ECO:0007669"/>
    <property type="project" value="TreeGrafter"/>
</dbReference>
<evidence type="ECO:0000259" key="2">
    <source>
        <dbReference type="Pfam" id="PF03819"/>
    </source>
</evidence>
<reference evidence="3 4" key="1">
    <citation type="submission" date="2019-05" db="EMBL/GenBank/DDBJ databases">
        <title>The Complete Genome Sequence of the n-alkane-degrading Desulfoglaeba alkanexedens ALDC reveals multiple alkylsuccinate synthase gene clusters.</title>
        <authorList>
            <person name="Callaghan A.V."/>
            <person name="Davidova I.A."/>
            <person name="Duncan K.E."/>
            <person name="Morris B."/>
            <person name="McInerney M.J."/>
        </authorList>
    </citation>
    <scope>NUCLEOTIDE SEQUENCE [LARGE SCALE GENOMIC DNA]</scope>
    <source>
        <strain evidence="3 4">ALDC</strain>
    </source>
</reference>
<dbReference type="GO" id="GO:0046076">
    <property type="term" value="P:dTTP catabolic process"/>
    <property type="evidence" value="ECO:0007669"/>
    <property type="project" value="TreeGrafter"/>
</dbReference>
<dbReference type="Proteomes" id="UP000298602">
    <property type="component" value="Chromosome"/>
</dbReference>
<dbReference type="GO" id="GO:0046052">
    <property type="term" value="P:UTP catabolic process"/>
    <property type="evidence" value="ECO:0007669"/>
    <property type="project" value="TreeGrafter"/>
</dbReference>
<dbReference type="GO" id="GO:0006950">
    <property type="term" value="P:response to stress"/>
    <property type="evidence" value="ECO:0007669"/>
    <property type="project" value="UniProtKB-ARBA"/>
</dbReference>
<dbReference type="PANTHER" id="PTHR30522:SF0">
    <property type="entry name" value="NUCLEOSIDE TRIPHOSPHATE PYROPHOSPHOHYDROLASE"/>
    <property type="match status" value="1"/>
</dbReference>
<dbReference type="GO" id="GO:0006203">
    <property type="term" value="P:dGTP catabolic process"/>
    <property type="evidence" value="ECO:0007669"/>
    <property type="project" value="TreeGrafter"/>
</dbReference>
<feature type="compositionally biased region" description="Gly residues" evidence="1">
    <location>
        <begin position="175"/>
        <end position="187"/>
    </location>
</feature>
<evidence type="ECO:0000313" key="3">
    <source>
        <dbReference type="EMBL" id="QCQ21136.1"/>
    </source>
</evidence>
<evidence type="ECO:0000256" key="1">
    <source>
        <dbReference type="SAM" id="MobiDB-lite"/>
    </source>
</evidence>
<dbReference type="InterPro" id="IPR004518">
    <property type="entry name" value="MazG-like_dom"/>
</dbReference>
<dbReference type="KEGG" id="dax:FDQ92_02350"/>
<dbReference type="CDD" id="cd11528">
    <property type="entry name" value="NTP-PPase_MazG_Nterm"/>
    <property type="match status" value="1"/>
</dbReference>
<dbReference type="AlphaFoldDB" id="A0A4P8KZZ3"/>
<dbReference type="FunFam" id="1.10.287.1080:FF:000001">
    <property type="entry name" value="Nucleoside triphosphate pyrophosphohydrolase"/>
    <property type="match status" value="1"/>
</dbReference>